<keyword evidence="2" id="KW-1185">Reference proteome</keyword>
<protein>
    <submittedName>
        <fullName evidence="3">Uncharacterized protein LOC113935800</fullName>
    </submittedName>
</protein>
<evidence type="ECO:0000313" key="2">
    <source>
        <dbReference type="Proteomes" id="UP000515165"/>
    </source>
</evidence>
<dbReference type="KEGG" id="zca:113935800"/>
<dbReference type="RefSeq" id="XP_027474103.1">
    <property type="nucleotide sequence ID" value="XM_027618302.2"/>
</dbReference>
<feature type="compositionally biased region" description="Basic and acidic residues" evidence="1">
    <location>
        <begin position="32"/>
        <end position="46"/>
    </location>
</feature>
<reference evidence="3" key="1">
    <citation type="submission" date="2025-08" db="UniProtKB">
        <authorList>
            <consortium name="RefSeq"/>
        </authorList>
    </citation>
    <scope>IDENTIFICATION</scope>
    <source>
        <tissue evidence="3">Blood</tissue>
    </source>
</reference>
<accession>A0A6J2F8K6</accession>
<sequence length="151" mass="16378">MVNVTKIKFQYFKPLERGTTEHTGGEQQKAGTGEHWRTGHPREEPRRRGRPGGTGRRGRGEEGRGGAWRDVPLPHGRQRRPDSRAGRLRARRPADLSPEAPGSAIAGQRQAAGLRRSAASSTATGTPRADSGFPGNVLQPREHAGKAPARQ</sequence>
<gene>
    <name evidence="3" type="primary">LOC113935800</name>
</gene>
<dbReference type="AlphaFoldDB" id="A0A6J2F8K6"/>
<name>A0A6J2F8K6_ZALCA</name>
<dbReference type="Proteomes" id="UP000515165">
    <property type="component" value="Chromosome 4"/>
</dbReference>
<feature type="region of interest" description="Disordered" evidence="1">
    <location>
        <begin position="12"/>
        <end position="151"/>
    </location>
</feature>
<feature type="compositionally biased region" description="Basic and acidic residues" evidence="1">
    <location>
        <begin position="14"/>
        <end position="24"/>
    </location>
</feature>
<evidence type="ECO:0000313" key="3">
    <source>
        <dbReference type="RefSeq" id="XP_027474103.1"/>
    </source>
</evidence>
<evidence type="ECO:0000256" key="1">
    <source>
        <dbReference type="SAM" id="MobiDB-lite"/>
    </source>
</evidence>
<organism evidence="2 3">
    <name type="scientific">Zalophus californianus</name>
    <name type="common">California sealion</name>
    <dbReference type="NCBI Taxonomy" id="9704"/>
    <lineage>
        <taxon>Eukaryota</taxon>
        <taxon>Metazoa</taxon>
        <taxon>Chordata</taxon>
        <taxon>Craniata</taxon>
        <taxon>Vertebrata</taxon>
        <taxon>Euteleostomi</taxon>
        <taxon>Mammalia</taxon>
        <taxon>Eutheria</taxon>
        <taxon>Laurasiatheria</taxon>
        <taxon>Carnivora</taxon>
        <taxon>Caniformia</taxon>
        <taxon>Pinnipedia</taxon>
        <taxon>Otariidae</taxon>
        <taxon>Zalophus</taxon>
    </lineage>
</organism>
<proteinExistence type="predicted"/>
<dbReference type="GeneID" id="113935800"/>